<reference evidence="3" key="1">
    <citation type="journal article" date="2020" name="bioRxiv">
        <title>Comparative genomics of Chlamydomonas.</title>
        <authorList>
            <person name="Craig R.J."/>
            <person name="Hasan A.R."/>
            <person name="Ness R.W."/>
            <person name="Keightley P.D."/>
        </authorList>
    </citation>
    <scope>NUCLEOTIDE SEQUENCE</scope>
    <source>
        <strain evidence="3">SAG 7.73</strain>
    </source>
</reference>
<dbReference type="Gene3D" id="1.10.150.50">
    <property type="entry name" value="Transcription Factor, Ets-1"/>
    <property type="match status" value="1"/>
</dbReference>
<feature type="compositionally biased region" description="Low complexity" evidence="2">
    <location>
        <begin position="106"/>
        <end position="122"/>
    </location>
</feature>
<comment type="caution">
    <text evidence="3">The sequence shown here is derived from an EMBL/GenBank/DDBJ whole genome shotgun (WGS) entry which is preliminary data.</text>
</comment>
<evidence type="ECO:0000256" key="2">
    <source>
        <dbReference type="SAM" id="MobiDB-lite"/>
    </source>
</evidence>
<feature type="compositionally biased region" description="Basic residues" evidence="2">
    <location>
        <begin position="255"/>
        <end position="264"/>
    </location>
</feature>
<keyword evidence="1" id="KW-0175">Coiled coil</keyword>
<sequence length="847" mass="85004">MAGNSLRAWLQYLRIDKYHDQLARAGHDARSLAQLDDAALAALGLPLGPRKKIRLNAGIILQSCESAVGDVGPVAAEPSQQQPAPAAGPAAPDHGLHAGQQHHQRGLGPTGAAGARAAADASSGGGSYAAGAAGAPPPPGAAGRPPPPAPLPCELWMGALTAARPAAPAHCIQQPGHSHRQGPPPPYPPNQQHQHQHQHQWGSGRQGHAPMPTTSAPHAPTAAPMAHARPHEQAQQQASGWDQPPHQQQQQQQQQHHHHHHHHQQQPQPTASCPQASSGMLAGTRPHSSGSSHPRAGPGGSASPPTAQAGPTPATSSWGSRPPAPNLAAPQAAAAAAAAAAFSLEAAASASGGESRPGVHVPWPPSRSASPSTSAGPGTCPAAADTNGLGSYGMAEAQGPRSMGIADATTTMPAGAQAAASPPEPPSALVLAEQRALTELYAYPCRNSPGGAPGRRQAGPHGRPGHGHVRGAVPPRDVPRPARPPALLHASRGAAAPVLKRSRSWDGTCLVRTGAPTPAAVSLVGAWPDVGTGRLPEGQDLYAAAASAGPVVVDFGPLKMEAAEATVQARQCLQQRQQLQEQRQQHEQLLHVVLEGVASRAAPGDAVPARTRQTASPAGAGPCSAGASAPHGRPQQAPGGGTGAVAAAAAPPAGASLLDDPRNYETPELLALLLEEDRAAAEAADAAAAAALAAAEAAEVAGEQAGEGGGAPGAQPTREQRQARLRALREEVAATERLLETLRAMVAEEERGLAAQPGGRGGGACAATGRAGPGGAGGDAGAGAGRTGAVPGGELLQMGNGRGQPGPAPAFDAGSEAQLWQEDAQTQVWGVGDGMMLTERLGLLGDL</sequence>
<keyword evidence="4" id="KW-1185">Reference proteome</keyword>
<feature type="compositionally biased region" description="Low complexity" evidence="2">
    <location>
        <begin position="615"/>
        <end position="630"/>
    </location>
</feature>
<proteinExistence type="predicted"/>
<protein>
    <recommendedName>
        <fullName evidence="5">SAM domain-containing protein</fullName>
    </recommendedName>
</protein>
<name>A0A836B1E2_CHLIN</name>
<feature type="coiled-coil region" evidence="1">
    <location>
        <begin position="562"/>
        <end position="589"/>
    </location>
</feature>
<dbReference type="OrthoDB" id="553165at2759"/>
<gene>
    <name evidence="3" type="ORF">HXX76_001613</name>
</gene>
<feature type="region of interest" description="Disordered" evidence="2">
    <location>
        <begin position="447"/>
        <end position="495"/>
    </location>
</feature>
<feature type="compositionally biased region" description="Low complexity" evidence="2">
    <location>
        <begin position="283"/>
        <end position="317"/>
    </location>
</feature>
<feature type="region of interest" description="Disordered" evidence="2">
    <location>
        <begin position="703"/>
        <end position="722"/>
    </location>
</feature>
<feature type="region of interest" description="Disordered" evidence="2">
    <location>
        <begin position="73"/>
        <end position="147"/>
    </location>
</feature>
<dbReference type="InterPro" id="IPR013761">
    <property type="entry name" value="SAM/pointed_sf"/>
</dbReference>
<evidence type="ECO:0000313" key="3">
    <source>
        <dbReference type="EMBL" id="KAG2444875.1"/>
    </source>
</evidence>
<evidence type="ECO:0000313" key="4">
    <source>
        <dbReference type="Proteomes" id="UP000650467"/>
    </source>
</evidence>
<evidence type="ECO:0000256" key="1">
    <source>
        <dbReference type="SAM" id="Coils"/>
    </source>
</evidence>
<evidence type="ECO:0008006" key="5">
    <source>
        <dbReference type="Google" id="ProtNLM"/>
    </source>
</evidence>
<feature type="compositionally biased region" description="Pro residues" evidence="2">
    <location>
        <begin position="135"/>
        <end position="147"/>
    </location>
</feature>
<feature type="region of interest" description="Disordered" evidence="2">
    <location>
        <begin position="351"/>
        <end position="384"/>
    </location>
</feature>
<dbReference type="EMBL" id="JAEHOC010000002">
    <property type="protein sequence ID" value="KAG2444875.1"/>
    <property type="molecule type" value="Genomic_DNA"/>
</dbReference>
<dbReference type="Proteomes" id="UP000650467">
    <property type="component" value="Unassembled WGS sequence"/>
</dbReference>
<feature type="compositionally biased region" description="Low complexity" evidence="2">
    <location>
        <begin position="243"/>
        <end position="254"/>
    </location>
</feature>
<accession>A0A836B1E2</accession>
<dbReference type="SUPFAM" id="SSF47769">
    <property type="entry name" value="SAM/Pointed domain"/>
    <property type="match status" value="1"/>
</dbReference>
<feature type="compositionally biased region" description="Low complexity" evidence="2">
    <location>
        <begin position="199"/>
        <end position="227"/>
    </location>
</feature>
<organism evidence="3 4">
    <name type="scientific">Chlamydomonas incerta</name>
    <dbReference type="NCBI Taxonomy" id="51695"/>
    <lineage>
        <taxon>Eukaryota</taxon>
        <taxon>Viridiplantae</taxon>
        <taxon>Chlorophyta</taxon>
        <taxon>core chlorophytes</taxon>
        <taxon>Chlorophyceae</taxon>
        <taxon>CS clade</taxon>
        <taxon>Chlamydomonadales</taxon>
        <taxon>Chlamydomonadaceae</taxon>
        <taxon>Chlamydomonas</taxon>
    </lineage>
</organism>
<feature type="compositionally biased region" description="Low complexity" evidence="2">
    <location>
        <begin position="366"/>
        <end position="379"/>
    </location>
</feature>
<feature type="region of interest" description="Disordered" evidence="2">
    <location>
        <begin position="603"/>
        <end position="647"/>
    </location>
</feature>
<feature type="compositionally biased region" description="Low complexity" evidence="2">
    <location>
        <begin position="73"/>
        <end position="92"/>
    </location>
</feature>
<dbReference type="AlphaFoldDB" id="A0A836B1E2"/>
<feature type="region of interest" description="Disordered" evidence="2">
    <location>
        <begin position="171"/>
        <end position="329"/>
    </location>
</feature>